<keyword evidence="1" id="KW-0472">Membrane</keyword>
<evidence type="ECO:0000313" key="3">
    <source>
        <dbReference type="Proteomes" id="UP000295142"/>
    </source>
</evidence>
<keyword evidence="3" id="KW-1185">Reference proteome</keyword>
<proteinExistence type="predicted"/>
<dbReference type="Proteomes" id="UP000295142">
    <property type="component" value="Unassembled WGS sequence"/>
</dbReference>
<dbReference type="RefSeq" id="WP_132542450.1">
    <property type="nucleotide sequence ID" value="NZ_SLWW01000003.1"/>
</dbReference>
<dbReference type="EMBL" id="SLWW01000003">
    <property type="protein sequence ID" value="TCO72940.1"/>
    <property type="molecule type" value="Genomic_DNA"/>
</dbReference>
<dbReference type="AlphaFoldDB" id="A0A4V2SAT9"/>
<sequence>MNASLVLACLWVIVAAALGGLPERFHWPAAYGLIAVGIPILGFVTYQNGPFLGLVALAAGCSVLRWPLLYFGRWMMRPLRRRQREE</sequence>
<accession>A0A4V2SAT9</accession>
<name>A0A4V2SAT9_9RHOB</name>
<gene>
    <name evidence="2" type="ORF">EV655_103169</name>
</gene>
<evidence type="ECO:0000313" key="2">
    <source>
        <dbReference type="EMBL" id="TCO72940.1"/>
    </source>
</evidence>
<keyword evidence="1" id="KW-0812">Transmembrane</keyword>
<dbReference type="OrthoDB" id="7862849at2"/>
<feature type="transmembrane region" description="Helical" evidence="1">
    <location>
        <begin position="51"/>
        <end position="72"/>
    </location>
</feature>
<keyword evidence="1" id="KW-1133">Transmembrane helix</keyword>
<dbReference type="Pfam" id="PF10658">
    <property type="entry name" value="DUF2484"/>
    <property type="match status" value="1"/>
</dbReference>
<organism evidence="2 3">
    <name type="scientific">Rhodovulum euryhalinum</name>
    <dbReference type="NCBI Taxonomy" id="35805"/>
    <lineage>
        <taxon>Bacteria</taxon>
        <taxon>Pseudomonadati</taxon>
        <taxon>Pseudomonadota</taxon>
        <taxon>Alphaproteobacteria</taxon>
        <taxon>Rhodobacterales</taxon>
        <taxon>Paracoccaceae</taxon>
        <taxon>Rhodovulum</taxon>
    </lineage>
</organism>
<dbReference type="InterPro" id="IPR018919">
    <property type="entry name" value="DUF2484"/>
</dbReference>
<evidence type="ECO:0000256" key="1">
    <source>
        <dbReference type="SAM" id="Phobius"/>
    </source>
</evidence>
<protein>
    <submittedName>
        <fullName evidence="2">Uncharacterized protein DUF2484</fullName>
    </submittedName>
</protein>
<comment type="caution">
    <text evidence="2">The sequence shown here is derived from an EMBL/GenBank/DDBJ whole genome shotgun (WGS) entry which is preliminary data.</text>
</comment>
<reference evidence="2 3" key="1">
    <citation type="submission" date="2019-03" db="EMBL/GenBank/DDBJ databases">
        <title>Genomic Encyclopedia of Type Strains, Phase IV (KMG-IV): sequencing the most valuable type-strain genomes for metagenomic binning, comparative biology and taxonomic classification.</title>
        <authorList>
            <person name="Goeker M."/>
        </authorList>
    </citation>
    <scope>NUCLEOTIDE SEQUENCE [LARGE SCALE GENOMIC DNA]</scope>
    <source>
        <strain evidence="2 3">DSM 4868</strain>
    </source>
</reference>